<dbReference type="RefSeq" id="WP_127689145.1">
    <property type="nucleotide sequence ID" value="NZ_RZUL01000001.1"/>
</dbReference>
<dbReference type="OrthoDB" id="9792935at2"/>
<dbReference type="SUPFAM" id="SSF55347">
    <property type="entry name" value="Glyceraldehyde-3-phosphate dehydrogenase-like, C-terminal domain"/>
    <property type="match status" value="1"/>
</dbReference>
<dbReference type="InterPro" id="IPR004104">
    <property type="entry name" value="Gfo/Idh/MocA-like_OxRdtase_C"/>
</dbReference>
<comment type="similarity">
    <text evidence="1">Belongs to the Gfo/Idh/MocA family.</text>
</comment>
<dbReference type="PANTHER" id="PTHR43708:SF5">
    <property type="entry name" value="CONSERVED EXPRESSED OXIDOREDUCTASE (EUROFUNG)-RELATED"/>
    <property type="match status" value="1"/>
</dbReference>
<dbReference type="PANTHER" id="PTHR43708">
    <property type="entry name" value="CONSERVED EXPRESSED OXIDOREDUCTASE (EUROFUNG)"/>
    <property type="match status" value="1"/>
</dbReference>
<dbReference type="Gene3D" id="3.40.50.720">
    <property type="entry name" value="NAD(P)-binding Rossmann-like Domain"/>
    <property type="match status" value="1"/>
</dbReference>
<dbReference type="GO" id="GO:0000166">
    <property type="term" value="F:nucleotide binding"/>
    <property type="evidence" value="ECO:0007669"/>
    <property type="project" value="InterPro"/>
</dbReference>
<keyword evidence="6" id="KW-1185">Reference proteome</keyword>
<comment type="caution">
    <text evidence="5">The sequence shown here is derived from an EMBL/GenBank/DDBJ whole genome shotgun (WGS) entry which is preliminary data.</text>
</comment>
<accession>A0A437JCI5</accession>
<dbReference type="EMBL" id="RZUL01000001">
    <property type="protein sequence ID" value="RVT43605.1"/>
    <property type="molecule type" value="Genomic_DNA"/>
</dbReference>
<dbReference type="InterPro" id="IPR000683">
    <property type="entry name" value="Gfo/Idh/MocA-like_OxRdtase_N"/>
</dbReference>
<evidence type="ECO:0000313" key="6">
    <source>
        <dbReference type="Proteomes" id="UP000282977"/>
    </source>
</evidence>
<organism evidence="5 6">
    <name type="scientific">Sphingobium algorifonticola</name>
    <dbReference type="NCBI Taxonomy" id="2008318"/>
    <lineage>
        <taxon>Bacteria</taxon>
        <taxon>Pseudomonadati</taxon>
        <taxon>Pseudomonadota</taxon>
        <taxon>Alphaproteobacteria</taxon>
        <taxon>Sphingomonadales</taxon>
        <taxon>Sphingomonadaceae</taxon>
        <taxon>Sphingobium</taxon>
    </lineage>
</organism>
<feature type="domain" description="Gfo/Idh/MocA-like oxidoreductase C-terminal" evidence="4">
    <location>
        <begin position="134"/>
        <end position="342"/>
    </location>
</feature>
<evidence type="ECO:0000259" key="4">
    <source>
        <dbReference type="Pfam" id="PF02894"/>
    </source>
</evidence>
<name>A0A437JCI5_9SPHN</name>
<dbReference type="Gene3D" id="3.30.360.10">
    <property type="entry name" value="Dihydrodipicolinate Reductase, domain 2"/>
    <property type="match status" value="1"/>
</dbReference>
<dbReference type="SUPFAM" id="SSF51735">
    <property type="entry name" value="NAD(P)-binding Rossmann-fold domains"/>
    <property type="match status" value="1"/>
</dbReference>
<dbReference type="Pfam" id="PF02894">
    <property type="entry name" value="GFO_IDH_MocA_C"/>
    <property type="match status" value="1"/>
</dbReference>
<evidence type="ECO:0000259" key="3">
    <source>
        <dbReference type="Pfam" id="PF01408"/>
    </source>
</evidence>
<dbReference type="Pfam" id="PF01408">
    <property type="entry name" value="GFO_IDH_MocA"/>
    <property type="match status" value="1"/>
</dbReference>
<keyword evidence="2" id="KW-0560">Oxidoreductase</keyword>
<dbReference type="NCBIfam" id="NF008607">
    <property type="entry name" value="PRK11579.1"/>
    <property type="match status" value="1"/>
</dbReference>
<feature type="domain" description="Gfo/Idh/MocA-like oxidoreductase N-terminal" evidence="3">
    <location>
        <begin position="6"/>
        <end position="122"/>
    </location>
</feature>
<evidence type="ECO:0000256" key="1">
    <source>
        <dbReference type="ARBA" id="ARBA00010928"/>
    </source>
</evidence>
<sequence length="350" mass="37260">MALRYRVALVGYGLAGKVFHAPLIAATPGLALHCVVSRDPAKVHADWPDVRVYPDLGAMLADPAVDLVVIATPDALHATQAEAAIAAGKAVVIDKPFALRLADAERLCALAAARGTLLSVFHNRRWDGDFLTLRALIAQGALGKITLYESHFDRFRPVVEDRWREQAGAGIWPNLGPHLVDQALVLFGMPYAVSADLTVLRPGGVAPDHAHVQLLYPDLRVILHASMAMPLSTLRFAVHGLGGSFRSEGLDVQEGQSRAGMTPLDAGWGVAEHPASLYRAQPDATVRVEPVPLMRGAYPDYYAGICAALAGDGPNPVTAQSALDTMRVMDAAERSAAEGRVIPCPADSDI</sequence>
<dbReference type="AlphaFoldDB" id="A0A437JCI5"/>
<evidence type="ECO:0000313" key="5">
    <source>
        <dbReference type="EMBL" id="RVT43605.1"/>
    </source>
</evidence>
<gene>
    <name evidence="5" type="ORF">ENE74_03045</name>
</gene>
<dbReference type="InterPro" id="IPR051317">
    <property type="entry name" value="Gfo/Idh/MocA_oxidoreduct"/>
</dbReference>
<dbReference type="InterPro" id="IPR036291">
    <property type="entry name" value="NAD(P)-bd_dom_sf"/>
</dbReference>
<dbReference type="Proteomes" id="UP000282977">
    <property type="component" value="Unassembled WGS sequence"/>
</dbReference>
<dbReference type="GO" id="GO:0016491">
    <property type="term" value="F:oxidoreductase activity"/>
    <property type="evidence" value="ECO:0007669"/>
    <property type="project" value="UniProtKB-KW"/>
</dbReference>
<protein>
    <submittedName>
        <fullName evidence="5">Oxidoreductase</fullName>
    </submittedName>
</protein>
<evidence type="ECO:0000256" key="2">
    <source>
        <dbReference type="ARBA" id="ARBA00023002"/>
    </source>
</evidence>
<proteinExistence type="inferred from homology"/>
<reference evidence="5 6" key="1">
    <citation type="submission" date="2019-01" db="EMBL/GenBank/DDBJ databases">
        <authorList>
            <person name="Chen W.-M."/>
        </authorList>
    </citation>
    <scope>NUCLEOTIDE SEQUENCE [LARGE SCALE GENOMIC DNA]</scope>
    <source>
        <strain evidence="5 6">TLA-22</strain>
    </source>
</reference>